<feature type="compositionally biased region" description="Basic and acidic residues" evidence="1">
    <location>
        <begin position="145"/>
        <end position="155"/>
    </location>
</feature>
<feature type="compositionally biased region" description="Gly residues" evidence="1">
    <location>
        <begin position="118"/>
        <end position="134"/>
    </location>
</feature>
<dbReference type="AlphaFoldDB" id="A0A853BXP1"/>
<proteinExistence type="predicted"/>
<evidence type="ECO:0000256" key="1">
    <source>
        <dbReference type="SAM" id="MobiDB-lite"/>
    </source>
</evidence>
<feature type="region of interest" description="Disordered" evidence="1">
    <location>
        <begin position="118"/>
        <end position="169"/>
    </location>
</feature>
<name>A0A853BXP1_9ACTN</name>
<protein>
    <submittedName>
        <fullName evidence="2">Uncharacterized protein</fullName>
    </submittedName>
</protein>
<organism evidence="2 3">
    <name type="scientific">Streptomonospora nanhaiensis</name>
    <dbReference type="NCBI Taxonomy" id="1323731"/>
    <lineage>
        <taxon>Bacteria</taxon>
        <taxon>Bacillati</taxon>
        <taxon>Actinomycetota</taxon>
        <taxon>Actinomycetes</taxon>
        <taxon>Streptosporangiales</taxon>
        <taxon>Nocardiopsidaceae</taxon>
        <taxon>Streptomonospora</taxon>
    </lineage>
</organism>
<accession>A0A853BXP1</accession>
<gene>
    <name evidence="2" type="ORF">HNR12_005209</name>
</gene>
<dbReference type="Proteomes" id="UP000575985">
    <property type="component" value="Unassembled WGS sequence"/>
</dbReference>
<feature type="compositionally biased region" description="Basic residues" evidence="1">
    <location>
        <begin position="135"/>
        <end position="144"/>
    </location>
</feature>
<feature type="compositionally biased region" description="Polar residues" evidence="1">
    <location>
        <begin position="40"/>
        <end position="50"/>
    </location>
</feature>
<evidence type="ECO:0000313" key="2">
    <source>
        <dbReference type="EMBL" id="NYI98932.1"/>
    </source>
</evidence>
<comment type="caution">
    <text evidence="2">The sequence shown here is derived from an EMBL/GenBank/DDBJ whole genome shotgun (WGS) entry which is preliminary data.</text>
</comment>
<dbReference type="EMBL" id="JACCFO010000001">
    <property type="protein sequence ID" value="NYI98932.1"/>
    <property type="molecule type" value="Genomic_DNA"/>
</dbReference>
<feature type="region of interest" description="Disordered" evidence="1">
    <location>
        <begin position="222"/>
        <end position="268"/>
    </location>
</feature>
<keyword evidence="3" id="KW-1185">Reference proteome</keyword>
<feature type="region of interest" description="Disordered" evidence="1">
    <location>
        <begin position="1"/>
        <end position="78"/>
    </location>
</feature>
<reference evidence="2 3" key="1">
    <citation type="submission" date="2020-07" db="EMBL/GenBank/DDBJ databases">
        <title>Sequencing the genomes of 1000 actinobacteria strains.</title>
        <authorList>
            <person name="Klenk H.-P."/>
        </authorList>
    </citation>
    <scope>NUCLEOTIDE SEQUENCE [LARGE SCALE GENOMIC DNA]</scope>
    <source>
        <strain evidence="2 3">DSM 45927</strain>
    </source>
</reference>
<sequence>MPAEGSRPRGLPPHGGRRSARLTPGRGPEPGPVARRTRQVRPSASLSSQCRPGHVRHVSQRAAHGLQRARNGADRGTRGGALAHRVARYPQAGAGAGAGVGMGVGRCEGAGGRARAGWGDGTGWARGGGGGGRGPQKRARRGARRRCDGGESVEKWRRRGRRGGQGTGLRWGGACAAGALPVGRVRWGNRPGFRRMADSTCSARTVTRPRVARCALRRWACDPASGPRAAPGRVPTRTAPRVAGSQRAFGRRNRPGQARSRASTTVCR</sequence>
<evidence type="ECO:0000313" key="3">
    <source>
        <dbReference type="Proteomes" id="UP000575985"/>
    </source>
</evidence>